<feature type="transmembrane region" description="Helical" evidence="1">
    <location>
        <begin position="114"/>
        <end position="137"/>
    </location>
</feature>
<keyword evidence="1" id="KW-0472">Membrane</keyword>
<comment type="caution">
    <text evidence="2">The sequence shown here is derived from an EMBL/GenBank/DDBJ whole genome shotgun (WGS) entry which is preliminary data.</text>
</comment>
<sequence length="150" mass="15509">MDSRTRSFAIAGFGGLSSLAVLVYSWQTLSSVSAGPRGDGFVAGLVAAFGLALGLSALVVAFDAVVLAASERFARLDRRQRLVLQTGCGLAALGHAALAIPWELLGLDLVLYQFGGWLGLVGLGTVLTLLGGLWVVASSAHHWASTRQSA</sequence>
<dbReference type="EMBL" id="ALJD01000004">
    <property type="protein sequence ID" value="EJN59671.1"/>
    <property type="molecule type" value="Genomic_DNA"/>
</dbReference>
<evidence type="ECO:0000313" key="3">
    <source>
        <dbReference type="Proteomes" id="UP000007813"/>
    </source>
</evidence>
<gene>
    <name evidence="2" type="ORF">HSB1_18290</name>
</gene>
<organism evidence="2 3">
    <name type="scientific">Halogranum salarium B-1</name>
    <dbReference type="NCBI Taxonomy" id="1210908"/>
    <lineage>
        <taxon>Archaea</taxon>
        <taxon>Methanobacteriati</taxon>
        <taxon>Methanobacteriota</taxon>
        <taxon>Stenosarchaea group</taxon>
        <taxon>Halobacteria</taxon>
        <taxon>Halobacteriales</taxon>
        <taxon>Haloferacaceae</taxon>
    </lineage>
</organism>
<reference evidence="2 3" key="1">
    <citation type="journal article" date="2012" name="J. Bacteriol.">
        <title>Draft Genome Sequence of the Extremely Halophilic Archaeon Halogranum salarium B-1T.</title>
        <authorList>
            <person name="Kim K.K."/>
            <person name="Lee K.C."/>
            <person name="Lee J.S."/>
        </authorList>
    </citation>
    <scope>NUCLEOTIDE SEQUENCE [LARGE SCALE GENOMIC DNA]</scope>
    <source>
        <strain evidence="2 3">B-1</strain>
    </source>
</reference>
<evidence type="ECO:0000313" key="2">
    <source>
        <dbReference type="EMBL" id="EJN59671.1"/>
    </source>
</evidence>
<evidence type="ECO:0000256" key="1">
    <source>
        <dbReference type="SAM" id="Phobius"/>
    </source>
</evidence>
<feature type="transmembrane region" description="Helical" evidence="1">
    <location>
        <begin position="46"/>
        <end position="70"/>
    </location>
</feature>
<proteinExistence type="predicted"/>
<keyword evidence="1" id="KW-0812">Transmembrane</keyword>
<dbReference type="AlphaFoldDB" id="J3JG05"/>
<feature type="transmembrane region" description="Helical" evidence="1">
    <location>
        <begin position="82"/>
        <end position="102"/>
    </location>
</feature>
<accession>J3JG05</accession>
<keyword evidence="1" id="KW-1133">Transmembrane helix</keyword>
<name>J3JG05_9EURY</name>
<dbReference type="Proteomes" id="UP000007813">
    <property type="component" value="Unassembled WGS sequence"/>
</dbReference>
<dbReference type="RefSeq" id="WP_009366908.1">
    <property type="nucleotide sequence ID" value="NZ_ALJD01000004.1"/>
</dbReference>
<feature type="transmembrane region" description="Helical" evidence="1">
    <location>
        <begin position="7"/>
        <end position="26"/>
    </location>
</feature>
<protein>
    <submittedName>
        <fullName evidence="2">Uncharacterized protein</fullName>
    </submittedName>
</protein>